<evidence type="ECO:0000256" key="2">
    <source>
        <dbReference type="ARBA" id="ARBA00009295"/>
    </source>
</evidence>
<dbReference type="InterPro" id="IPR036400">
    <property type="entry name" value="Cyt_B5-like_heme/steroid_sf"/>
</dbReference>
<evidence type="ECO:0000259" key="9">
    <source>
        <dbReference type="PROSITE" id="PS50255"/>
    </source>
</evidence>
<dbReference type="EMBL" id="HBGN01020907">
    <property type="protein sequence ID" value="CAD9334494.1"/>
    <property type="molecule type" value="Transcribed_RNA"/>
</dbReference>
<dbReference type="SMART" id="SM01117">
    <property type="entry name" value="Cyt-b5"/>
    <property type="match status" value="1"/>
</dbReference>
<dbReference type="InterPro" id="IPR005804">
    <property type="entry name" value="FA_desaturase_dom"/>
</dbReference>
<evidence type="ECO:0000256" key="3">
    <source>
        <dbReference type="ARBA" id="ARBA00022692"/>
    </source>
</evidence>
<evidence type="ECO:0000256" key="8">
    <source>
        <dbReference type="SAM" id="Phobius"/>
    </source>
</evidence>
<gene>
    <name evidence="10" type="ORF">DBRI1063_LOCUS13320</name>
</gene>
<keyword evidence="4 8" id="KW-1133">Transmembrane helix</keyword>
<evidence type="ECO:0000256" key="5">
    <source>
        <dbReference type="ARBA" id="ARBA00023002"/>
    </source>
</evidence>
<evidence type="ECO:0000256" key="4">
    <source>
        <dbReference type="ARBA" id="ARBA00022989"/>
    </source>
</evidence>
<dbReference type="PROSITE" id="PS50255">
    <property type="entry name" value="CYTOCHROME_B5_2"/>
    <property type="match status" value="1"/>
</dbReference>
<dbReference type="PIRSF" id="PIRSF015921">
    <property type="entry name" value="FA_sphinglp_des"/>
    <property type="match status" value="1"/>
</dbReference>
<evidence type="ECO:0000256" key="7">
    <source>
        <dbReference type="ARBA" id="ARBA00023136"/>
    </source>
</evidence>
<dbReference type="Pfam" id="PF00173">
    <property type="entry name" value="Cyt-b5"/>
    <property type="match status" value="1"/>
</dbReference>
<reference evidence="10" key="1">
    <citation type="submission" date="2021-01" db="EMBL/GenBank/DDBJ databases">
        <authorList>
            <person name="Corre E."/>
            <person name="Pelletier E."/>
            <person name="Niang G."/>
            <person name="Scheremetjew M."/>
            <person name="Finn R."/>
            <person name="Kale V."/>
            <person name="Holt S."/>
            <person name="Cochrane G."/>
            <person name="Meng A."/>
            <person name="Brown T."/>
            <person name="Cohen L."/>
        </authorList>
    </citation>
    <scope>NUCLEOTIDE SEQUENCE</scope>
    <source>
        <strain evidence="10">Pop2</strain>
    </source>
</reference>
<keyword evidence="7 8" id="KW-0472">Membrane</keyword>
<dbReference type="PANTHER" id="PTHR19353">
    <property type="entry name" value="FATTY ACID DESATURASE 2"/>
    <property type="match status" value="1"/>
</dbReference>
<dbReference type="Pfam" id="PF00487">
    <property type="entry name" value="FA_desaturase"/>
    <property type="match status" value="1"/>
</dbReference>
<feature type="transmembrane region" description="Helical" evidence="8">
    <location>
        <begin position="321"/>
        <end position="341"/>
    </location>
</feature>
<dbReference type="GO" id="GO:0016717">
    <property type="term" value="F:oxidoreductase activity, acting on paired donors, with oxidation of a pair of donors resulting in the reduction of molecular oxygen to two molecules of water"/>
    <property type="evidence" value="ECO:0007669"/>
    <property type="project" value="TreeGrafter"/>
</dbReference>
<keyword evidence="6" id="KW-0443">Lipid metabolism</keyword>
<dbReference type="Gene3D" id="3.10.120.10">
    <property type="entry name" value="Cytochrome b5-like heme/steroid binding domain"/>
    <property type="match status" value="1"/>
</dbReference>
<feature type="domain" description="Cytochrome b5 heme-binding" evidence="9">
    <location>
        <begin position="22"/>
        <end position="95"/>
    </location>
</feature>
<dbReference type="SUPFAM" id="SSF55856">
    <property type="entry name" value="Cytochrome b5-like heme/steroid binding domain"/>
    <property type="match status" value="1"/>
</dbReference>
<sequence>MCVAEDRVTSASSAEIKKSSVNTKYTWEEVKKHVTPDDAWIVYQNRVYDVSDWYEHPGGAVIFTHAGDDMTDIFAAFHAAGSQAMMKRFYIGDLIPESVTHKDEQQLAFEKGYRDLRAKLVMMGMFKSSKLFYLYKCSFNMCMWAAAVAMVYFSDNVGVHVASALLLGLFWQQCGWLAHDFLHHQVFKQRKYGDLAGIFWGDLMQGYSMQWWKNKHNGHHAVPNLHNTSAMTSDGDPDIDTMPLLAWSIKQAQSFRELRADGKDSAFVKFMIKWQAFTYFPILLLARLSWLNESFKTAYGLGASSANAEIEMKRRGLQYPYLERAGIAMHWTWMAVLASGFGRFSPLYGMAYFLLATCSCGLFLALVFGLGHNGMATYDAETRPDFWKLQVTTTRNITGGHGFPQFFVDWLCGGLQYQVDHHLFPMMPRHNLAKCHKLVESFCKEWGVQYHEADLVVGTIEVLQHLAKVSDDFLVDMVKEFPAM</sequence>
<dbReference type="AlphaFoldDB" id="A0A6U3RUT8"/>
<feature type="transmembrane region" description="Helical" evidence="8">
    <location>
        <begin position="132"/>
        <end position="153"/>
    </location>
</feature>
<protein>
    <recommendedName>
        <fullName evidence="9">Cytochrome b5 heme-binding domain-containing protein</fullName>
    </recommendedName>
</protein>
<accession>A0A6U3RUT8</accession>
<dbReference type="GO" id="GO:0006629">
    <property type="term" value="P:lipid metabolic process"/>
    <property type="evidence" value="ECO:0007669"/>
    <property type="project" value="UniProtKB-KW"/>
</dbReference>
<dbReference type="CDD" id="cd03506">
    <property type="entry name" value="Delta6-FADS-like"/>
    <property type="match status" value="1"/>
</dbReference>
<dbReference type="GO" id="GO:0016020">
    <property type="term" value="C:membrane"/>
    <property type="evidence" value="ECO:0007669"/>
    <property type="project" value="UniProtKB-SubCell"/>
</dbReference>
<organism evidence="10">
    <name type="scientific">Ditylum brightwellii</name>
    <dbReference type="NCBI Taxonomy" id="49249"/>
    <lineage>
        <taxon>Eukaryota</taxon>
        <taxon>Sar</taxon>
        <taxon>Stramenopiles</taxon>
        <taxon>Ochrophyta</taxon>
        <taxon>Bacillariophyta</taxon>
        <taxon>Mediophyceae</taxon>
        <taxon>Lithodesmiophycidae</taxon>
        <taxon>Lithodesmiales</taxon>
        <taxon>Lithodesmiaceae</taxon>
        <taxon>Ditylum</taxon>
    </lineage>
</organism>
<feature type="transmembrane region" description="Helical" evidence="8">
    <location>
        <begin position="159"/>
        <end position="182"/>
    </location>
</feature>
<keyword evidence="3 8" id="KW-0812">Transmembrane</keyword>
<keyword evidence="5" id="KW-0560">Oxidoreductase</keyword>
<comment type="similarity">
    <text evidence="2">Belongs to the fatty acid desaturase type 1 family.</text>
</comment>
<dbReference type="PANTHER" id="PTHR19353:SF88">
    <property type="entry name" value="DELTA(5) FATTY ACID DESATURASE FAT-4"/>
    <property type="match status" value="1"/>
</dbReference>
<comment type="subcellular location">
    <subcellularLocation>
        <location evidence="1">Membrane</location>
        <topology evidence="1">Multi-pass membrane protein</topology>
    </subcellularLocation>
</comment>
<name>A0A6U3RUT8_9STRA</name>
<dbReference type="InterPro" id="IPR001199">
    <property type="entry name" value="Cyt_B5-like_heme/steroid-bd"/>
</dbReference>
<dbReference type="InterPro" id="IPR012171">
    <property type="entry name" value="Fatty_acid_desaturase"/>
</dbReference>
<evidence type="ECO:0000256" key="6">
    <source>
        <dbReference type="ARBA" id="ARBA00023098"/>
    </source>
</evidence>
<feature type="transmembrane region" description="Helical" evidence="8">
    <location>
        <begin position="347"/>
        <end position="368"/>
    </location>
</feature>
<evidence type="ECO:0000256" key="1">
    <source>
        <dbReference type="ARBA" id="ARBA00004141"/>
    </source>
</evidence>
<evidence type="ECO:0000313" key="10">
    <source>
        <dbReference type="EMBL" id="CAD9334494.1"/>
    </source>
</evidence>
<proteinExistence type="inferred from homology"/>